<evidence type="ECO:0008006" key="3">
    <source>
        <dbReference type="Google" id="ProtNLM"/>
    </source>
</evidence>
<name>A0ABQ5FWT6_9ASTR</name>
<comment type="caution">
    <text evidence="1">The sequence shown here is derived from an EMBL/GenBank/DDBJ whole genome shotgun (WGS) entry which is preliminary data.</text>
</comment>
<dbReference type="Proteomes" id="UP001151760">
    <property type="component" value="Unassembled WGS sequence"/>
</dbReference>
<evidence type="ECO:0000313" key="2">
    <source>
        <dbReference type="Proteomes" id="UP001151760"/>
    </source>
</evidence>
<sequence>MCSSGFGMAHIEAKSGNGHEFFKVFRYGVCFLSDTTYRVGFLGVHEGIRCIWNWSNAFSCEVLALIRRISFVVYGVLVRNQHSSNIFVLAQNYAPFSLSSQNTPELLHLSTLKQLSTGIVVGWDPHVVKIMLYSQTSQLMIVFVEAINGNQKFFCTFIYGHYKECGRKCLWKDLIMHGLVVKDAPWVFLRTLLSSLTQVKDLLNTLVFLMEKEIPSYAMFSLASKLKLLKKPLRKLKFDQGDLAEKVQTLKAKLCNIQEKLVKDPFNIDLRIEEVNALYAFNSAIKDEELFLKQRSKITWLSEGALNTKYFHNAMKKRRNKGRIKYVEDLNGNSFSGSNVGDQFVKNFENVLVEIEALFSMSDDKSPGPDGFYAKFFKASWFVLGFEFSHAILDFFAFGKLLKEINSTVIALLPKSHTPKKSLILDPYLVVM</sequence>
<proteinExistence type="predicted"/>
<accession>A0ABQ5FWT6</accession>
<organism evidence="1 2">
    <name type="scientific">Tanacetum coccineum</name>
    <dbReference type="NCBI Taxonomy" id="301880"/>
    <lineage>
        <taxon>Eukaryota</taxon>
        <taxon>Viridiplantae</taxon>
        <taxon>Streptophyta</taxon>
        <taxon>Embryophyta</taxon>
        <taxon>Tracheophyta</taxon>
        <taxon>Spermatophyta</taxon>
        <taxon>Magnoliopsida</taxon>
        <taxon>eudicotyledons</taxon>
        <taxon>Gunneridae</taxon>
        <taxon>Pentapetalae</taxon>
        <taxon>asterids</taxon>
        <taxon>campanulids</taxon>
        <taxon>Asterales</taxon>
        <taxon>Asteraceae</taxon>
        <taxon>Asteroideae</taxon>
        <taxon>Anthemideae</taxon>
        <taxon>Anthemidinae</taxon>
        <taxon>Tanacetum</taxon>
    </lineage>
</organism>
<gene>
    <name evidence="1" type="ORF">Tco_1018785</name>
</gene>
<reference evidence="1" key="2">
    <citation type="submission" date="2022-01" db="EMBL/GenBank/DDBJ databases">
        <authorList>
            <person name="Yamashiro T."/>
            <person name="Shiraishi A."/>
            <person name="Satake H."/>
            <person name="Nakayama K."/>
        </authorList>
    </citation>
    <scope>NUCLEOTIDE SEQUENCE</scope>
</reference>
<evidence type="ECO:0000313" key="1">
    <source>
        <dbReference type="EMBL" id="GJT67305.1"/>
    </source>
</evidence>
<protein>
    <recommendedName>
        <fullName evidence="3">RNA-directed DNA polymerase, eukaryota, reverse transcriptase zinc-binding domain protein</fullName>
    </recommendedName>
</protein>
<keyword evidence="2" id="KW-1185">Reference proteome</keyword>
<reference evidence="1" key="1">
    <citation type="journal article" date="2022" name="Int. J. Mol. Sci.">
        <title>Draft Genome of Tanacetum Coccineum: Genomic Comparison of Closely Related Tanacetum-Family Plants.</title>
        <authorList>
            <person name="Yamashiro T."/>
            <person name="Shiraishi A."/>
            <person name="Nakayama K."/>
            <person name="Satake H."/>
        </authorList>
    </citation>
    <scope>NUCLEOTIDE SEQUENCE</scope>
</reference>
<dbReference type="EMBL" id="BQNB010017795">
    <property type="protein sequence ID" value="GJT67305.1"/>
    <property type="molecule type" value="Genomic_DNA"/>
</dbReference>